<organism evidence="1 2">
    <name type="scientific">Algimonas ampicilliniresistens</name>
    <dbReference type="NCBI Taxonomy" id="1298735"/>
    <lineage>
        <taxon>Bacteria</taxon>
        <taxon>Pseudomonadati</taxon>
        <taxon>Pseudomonadota</taxon>
        <taxon>Alphaproteobacteria</taxon>
        <taxon>Maricaulales</taxon>
        <taxon>Robiginitomaculaceae</taxon>
        <taxon>Algimonas</taxon>
    </lineage>
</organism>
<proteinExistence type="predicted"/>
<name>A0ABQ5V819_9PROT</name>
<keyword evidence="2" id="KW-1185">Reference proteome</keyword>
<evidence type="ECO:0000313" key="2">
    <source>
        <dbReference type="Proteomes" id="UP001161391"/>
    </source>
</evidence>
<gene>
    <name evidence="1" type="ORF">GCM10007853_14820</name>
</gene>
<reference evidence="1" key="1">
    <citation type="journal article" date="2014" name="Int. J. Syst. Evol. Microbiol.">
        <title>Complete genome of a new Firmicutes species belonging to the dominant human colonic microbiota ('Ruminococcus bicirculans') reveals two chromosomes and a selective capacity to utilize plant glucans.</title>
        <authorList>
            <consortium name="NISC Comparative Sequencing Program"/>
            <person name="Wegmann U."/>
            <person name="Louis P."/>
            <person name="Goesmann A."/>
            <person name="Henrissat B."/>
            <person name="Duncan S.H."/>
            <person name="Flint H.J."/>
        </authorList>
    </citation>
    <scope>NUCLEOTIDE SEQUENCE</scope>
    <source>
        <strain evidence="1">NBRC 108219</strain>
    </source>
</reference>
<evidence type="ECO:0008006" key="3">
    <source>
        <dbReference type="Google" id="ProtNLM"/>
    </source>
</evidence>
<dbReference type="Proteomes" id="UP001161391">
    <property type="component" value="Unassembled WGS sequence"/>
</dbReference>
<evidence type="ECO:0000313" key="1">
    <source>
        <dbReference type="EMBL" id="GLQ23608.1"/>
    </source>
</evidence>
<accession>A0ABQ5V819</accession>
<comment type="caution">
    <text evidence="1">The sequence shown here is derived from an EMBL/GenBank/DDBJ whole genome shotgun (WGS) entry which is preliminary data.</text>
</comment>
<reference evidence="1" key="2">
    <citation type="submission" date="2023-01" db="EMBL/GenBank/DDBJ databases">
        <title>Draft genome sequence of Algimonas ampicilliniresistens strain NBRC 108219.</title>
        <authorList>
            <person name="Sun Q."/>
            <person name="Mori K."/>
        </authorList>
    </citation>
    <scope>NUCLEOTIDE SEQUENCE</scope>
    <source>
        <strain evidence="1">NBRC 108219</strain>
    </source>
</reference>
<sequence length="522" mass="58315">MDYRGPEVGESASTFTDYRYWLEVTHKGSGEKTRVEGYFAADGDAANSGANRGSLWRANLVLEQPGSHDVTQYFCSGTNVALDGCDGDRVRSRQVTFIDGSDVALTKRRLTLTQGATRYLEQGDAPFVKTGAGSPENILAYADFDGTYDAGGTPFPALAKDQLHAFEPHLKDARPDDPAWGNGKGAALLGLFNYYEEVGVNSQYLVAMNIHGDGWDVSPWVSHDDPYVFDVSKLAQWRTVFEHANERGVAIHFFFTETENESFFEAHDGLTIGEGFAPSRKLFYREMVARFGHLPMIIWNLGEENGVAGNSGDDPYRQPTSPVQRMAFADYIDQLDYRDHAVVSHNWPDEEEAIYGPKLGHPSFSGISLQAHHNYFDKAMEWTQRSAAADRPWMVSVDEPLGWEFGARPDADVDRRDEILTVLWPSLLGGATGVEWYFGWQNNAPTSDLSSEDQRSRDRLWRTSAKVRTFFEGLPLTKMSSRRDGEMMILEGEGYRLAMTDGSVVYTAPNKAPRTIDPFSPE</sequence>
<protein>
    <recommendedName>
        <fullName evidence="3">DUF5060 domain-containing protein</fullName>
    </recommendedName>
</protein>
<dbReference type="Gene3D" id="3.20.20.80">
    <property type="entry name" value="Glycosidases"/>
    <property type="match status" value="1"/>
</dbReference>
<dbReference type="EMBL" id="BSNK01000001">
    <property type="protein sequence ID" value="GLQ23608.1"/>
    <property type="molecule type" value="Genomic_DNA"/>
</dbReference>